<protein>
    <submittedName>
        <fullName evidence="5">ABC transporter ATP-binding protein</fullName>
    </submittedName>
</protein>
<dbReference type="EMBL" id="RCHT01000024">
    <property type="protein sequence ID" value="RLL09068.1"/>
    <property type="molecule type" value="Genomic_DNA"/>
</dbReference>
<keyword evidence="6" id="KW-1185">Reference proteome</keyword>
<feature type="domain" description="ABC transporter" evidence="4">
    <location>
        <begin position="6"/>
        <end position="233"/>
    </location>
</feature>
<accession>A0A498CNI2</accession>
<keyword evidence="3 5" id="KW-0067">ATP-binding</keyword>
<evidence type="ECO:0000313" key="6">
    <source>
        <dbReference type="Proteomes" id="UP000276301"/>
    </source>
</evidence>
<keyword evidence="1" id="KW-0813">Transport</keyword>
<dbReference type="Proteomes" id="UP000276301">
    <property type="component" value="Unassembled WGS sequence"/>
</dbReference>
<proteinExistence type="predicted"/>
<evidence type="ECO:0000256" key="1">
    <source>
        <dbReference type="ARBA" id="ARBA00022448"/>
    </source>
</evidence>
<dbReference type="GO" id="GO:0016887">
    <property type="term" value="F:ATP hydrolysis activity"/>
    <property type="evidence" value="ECO:0007669"/>
    <property type="project" value="InterPro"/>
</dbReference>
<dbReference type="AlphaFoldDB" id="A0A498CNI2"/>
<dbReference type="SUPFAM" id="SSF52540">
    <property type="entry name" value="P-loop containing nucleoside triphosphate hydrolases"/>
    <property type="match status" value="1"/>
</dbReference>
<comment type="caution">
    <text evidence="5">The sequence shown here is derived from an EMBL/GenBank/DDBJ whole genome shotgun (WGS) entry which is preliminary data.</text>
</comment>
<dbReference type="InterPro" id="IPR003439">
    <property type="entry name" value="ABC_transporter-like_ATP-bd"/>
</dbReference>
<evidence type="ECO:0000313" key="5">
    <source>
        <dbReference type="EMBL" id="RLL09068.1"/>
    </source>
</evidence>
<evidence type="ECO:0000259" key="4">
    <source>
        <dbReference type="PROSITE" id="PS50893"/>
    </source>
</evidence>
<evidence type="ECO:0000256" key="2">
    <source>
        <dbReference type="ARBA" id="ARBA00022741"/>
    </source>
</evidence>
<dbReference type="GO" id="GO:0005524">
    <property type="term" value="F:ATP binding"/>
    <property type="evidence" value="ECO:0007669"/>
    <property type="project" value="UniProtKB-KW"/>
</dbReference>
<organism evidence="5 6">
    <name type="scientific">Anaerotruncus massiliensis</name>
    <name type="common">ex Liu et al. 2021</name>
    <dbReference type="NCBI Taxonomy" id="2321404"/>
    <lineage>
        <taxon>Bacteria</taxon>
        <taxon>Bacillati</taxon>
        <taxon>Bacillota</taxon>
        <taxon>Clostridia</taxon>
        <taxon>Eubacteriales</taxon>
        <taxon>Oscillospiraceae</taxon>
        <taxon>Anaerotruncus</taxon>
    </lineage>
</organism>
<sequence length="293" mass="33041">MDQNVIEITGLKKRFDKSGFVLDLPRLAVREGYVTGFIGENGAGKTTTIKLVMDLLFPDEGEVRVFGREAHAFSEQIKRDLGYIGEQTGFLGQAKLRTLREMVKPFYPNWDDVVFRRYLDRFSLDPGKKFKDLSKGKQKQFALALALSHHPKLLLMDEPTANLDPLVRQELLDILADEIEQEGVSVFFSTHITSDLDKIADYILFLHGGKLLLEGEKDVLTDSHRIVKGRRELLTGEVERLLCGVEATEFGFRGLAGDPGAVHALLGDEALYEKPTVEDLFLGYTRRERGEAR</sequence>
<dbReference type="InterPro" id="IPR027417">
    <property type="entry name" value="P-loop_NTPase"/>
</dbReference>
<keyword evidence="2" id="KW-0547">Nucleotide-binding</keyword>
<dbReference type="Pfam" id="PF00005">
    <property type="entry name" value="ABC_tran"/>
    <property type="match status" value="1"/>
</dbReference>
<dbReference type="PANTHER" id="PTHR42939">
    <property type="entry name" value="ABC TRANSPORTER ATP-BINDING PROTEIN ALBC-RELATED"/>
    <property type="match status" value="1"/>
</dbReference>
<dbReference type="PANTHER" id="PTHR42939:SF3">
    <property type="entry name" value="ABC TRANSPORTER ATP-BINDING COMPONENT"/>
    <property type="match status" value="1"/>
</dbReference>
<dbReference type="RefSeq" id="WP_121587291.1">
    <property type="nucleotide sequence ID" value="NZ_RCHT01000024.1"/>
</dbReference>
<dbReference type="InterPro" id="IPR003593">
    <property type="entry name" value="AAA+_ATPase"/>
</dbReference>
<reference evidence="5 6" key="1">
    <citation type="submission" date="2018-10" db="EMBL/GenBank/DDBJ databases">
        <title>Anaerotruncus faecis sp. nov., isolated from human feces.</title>
        <authorList>
            <person name="Wang Y.-J."/>
        </authorList>
    </citation>
    <scope>NUCLEOTIDE SEQUENCE [LARGE SCALE GENOMIC DNA]</scope>
    <source>
        <strain evidence="5 6">22A2-44</strain>
    </source>
</reference>
<dbReference type="PROSITE" id="PS50893">
    <property type="entry name" value="ABC_TRANSPORTER_2"/>
    <property type="match status" value="1"/>
</dbReference>
<dbReference type="Gene3D" id="3.40.50.300">
    <property type="entry name" value="P-loop containing nucleotide triphosphate hydrolases"/>
    <property type="match status" value="1"/>
</dbReference>
<dbReference type="SMART" id="SM00382">
    <property type="entry name" value="AAA"/>
    <property type="match status" value="1"/>
</dbReference>
<gene>
    <name evidence="5" type="ORF">D4A47_10865</name>
</gene>
<dbReference type="InterPro" id="IPR051782">
    <property type="entry name" value="ABC_Transporter_VariousFunc"/>
</dbReference>
<name>A0A498CNI2_9FIRM</name>
<dbReference type="CDD" id="cd03230">
    <property type="entry name" value="ABC_DR_subfamily_A"/>
    <property type="match status" value="1"/>
</dbReference>
<evidence type="ECO:0000256" key="3">
    <source>
        <dbReference type="ARBA" id="ARBA00022840"/>
    </source>
</evidence>